<evidence type="ECO:0000313" key="4">
    <source>
        <dbReference type="Proteomes" id="UP001319827"/>
    </source>
</evidence>
<keyword evidence="1" id="KW-0812">Transmembrane</keyword>
<evidence type="ECO:0000256" key="1">
    <source>
        <dbReference type="SAM" id="Phobius"/>
    </source>
</evidence>
<accession>A0ABM8HPX0</accession>
<feature type="transmembrane region" description="Helical" evidence="1">
    <location>
        <begin position="162"/>
        <end position="181"/>
    </location>
</feature>
<dbReference type="InterPro" id="IPR025196">
    <property type="entry name" value="DUF4126"/>
</dbReference>
<dbReference type="Proteomes" id="UP001319827">
    <property type="component" value="Chromosome"/>
</dbReference>
<keyword evidence="1" id="KW-1133">Transmembrane helix</keyword>
<dbReference type="RefSeq" id="WP_221251545.1">
    <property type="nucleotide sequence ID" value="NZ_AP024355.1"/>
</dbReference>
<dbReference type="Pfam" id="PF13548">
    <property type="entry name" value="DUF4126"/>
    <property type="match status" value="1"/>
</dbReference>
<name>A0ABM8HPX0_9BACT</name>
<reference evidence="3 4" key="2">
    <citation type="journal article" date="2021" name="Int. J. Syst. Evol. Microbiol.">
        <title>Isolation and Polyphasic Characterization of Desulfuromonas versatilis sp. Nov., an Electrogenic Bacteria Capable of Versatile Metabolism Isolated from a Graphene Oxide-Reducing Enrichment Culture.</title>
        <authorList>
            <person name="Xie L."/>
            <person name="Yoshida N."/>
            <person name="Ishii S."/>
            <person name="Meng L."/>
        </authorList>
    </citation>
    <scope>NUCLEOTIDE SEQUENCE [LARGE SCALE GENOMIC DNA]</scope>
    <source>
        <strain evidence="3 4">NIT-T3</strain>
    </source>
</reference>
<organism evidence="3 4">
    <name type="scientific">Desulfuromonas versatilis</name>
    <dbReference type="NCBI Taxonomy" id="2802975"/>
    <lineage>
        <taxon>Bacteria</taxon>
        <taxon>Pseudomonadati</taxon>
        <taxon>Thermodesulfobacteriota</taxon>
        <taxon>Desulfuromonadia</taxon>
        <taxon>Desulfuromonadales</taxon>
        <taxon>Desulfuromonadaceae</taxon>
        <taxon>Desulfuromonas</taxon>
    </lineage>
</organism>
<dbReference type="EMBL" id="AP024355">
    <property type="protein sequence ID" value="BCR04124.1"/>
    <property type="molecule type" value="Genomic_DNA"/>
</dbReference>
<gene>
    <name evidence="3" type="ORF">DESUT3_11930</name>
</gene>
<protein>
    <recommendedName>
        <fullName evidence="2">DUF4126 domain-containing protein</fullName>
    </recommendedName>
</protein>
<keyword evidence="4" id="KW-1185">Reference proteome</keyword>
<feature type="domain" description="DUF4126" evidence="2">
    <location>
        <begin position="11"/>
        <end position="183"/>
    </location>
</feature>
<reference evidence="3 4" key="1">
    <citation type="journal article" date="2016" name="C (Basel)">
        <title>Selective Growth of and Electricity Production by Marine Exoelectrogenic Bacteria in Self-Aggregated Hydrogel of Microbially Reduced Graphene Oxide.</title>
        <authorList>
            <person name="Yoshida N."/>
            <person name="Goto Y."/>
            <person name="Miyata Y."/>
        </authorList>
    </citation>
    <scope>NUCLEOTIDE SEQUENCE [LARGE SCALE GENOMIC DNA]</scope>
    <source>
        <strain evidence="3 4">NIT-T3</strain>
    </source>
</reference>
<evidence type="ECO:0000313" key="3">
    <source>
        <dbReference type="EMBL" id="BCR04124.1"/>
    </source>
</evidence>
<feature type="transmembrane region" description="Helical" evidence="1">
    <location>
        <begin position="47"/>
        <end position="65"/>
    </location>
</feature>
<sequence>MEQLHEVARTIALTMGVAWASGINLYAAILVLGLLGATGNITLPENLMVLTEPVVIAAAGLMYAVEFVADKVPGADTGWDGLHTFIRIPAGALLAAGAVGEVNPALALAAAILGGSLTAATHATKAGSRVVINTSPEPVSNWVASLGEDIAVIGGLWVALNYPLVFIGLLILFILFMIWLLPKLWVAIKKAFGFLGRIFREA</sequence>
<evidence type="ECO:0000259" key="2">
    <source>
        <dbReference type="Pfam" id="PF13548"/>
    </source>
</evidence>
<feature type="transmembrane region" description="Helical" evidence="1">
    <location>
        <begin position="12"/>
        <end position="35"/>
    </location>
</feature>
<keyword evidence="1" id="KW-0472">Membrane</keyword>
<proteinExistence type="predicted"/>